<feature type="domain" description="DUF569" evidence="2">
    <location>
        <begin position="228"/>
        <end position="371"/>
    </location>
</feature>
<reference evidence="4" key="2">
    <citation type="submission" date="2025-08" db="UniProtKB">
        <authorList>
            <consortium name="RefSeq"/>
        </authorList>
    </citation>
    <scope>IDENTIFICATION</scope>
    <source>
        <tissue evidence="4">Leaf</tissue>
    </source>
</reference>
<evidence type="ECO:0000259" key="2">
    <source>
        <dbReference type="Pfam" id="PF04601"/>
    </source>
</evidence>
<feature type="coiled-coil region" evidence="1">
    <location>
        <begin position="376"/>
        <end position="405"/>
    </location>
</feature>
<dbReference type="Gene3D" id="2.80.10.50">
    <property type="match status" value="2"/>
</dbReference>
<evidence type="ECO:0000313" key="3">
    <source>
        <dbReference type="Proteomes" id="UP000813463"/>
    </source>
</evidence>
<evidence type="ECO:0000256" key="1">
    <source>
        <dbReference type="SAM" id="Coils"/>
    </source>
</evidence>
<protein>
    <submittedName>
        <fullName evidence="4">Uncharacterized protein isoform X1</fullName>
    </submittedName>
</protein>
<dbReference type="InterPro" id="IPR008999">
    <property type="entry name" value="Actin-crosslinking"/>
</dbReference>
<dbReference type="PANTHER" id="PTHR31205:SF77">
    <property type="entry name" value="CROSS-LINKING PROTEIN, PUTATIVE (DUF569)-RELATED"/>
    <property type="match status" value="1"/>
</dbReference>
<dbReference type="OrthoDB" id="2432302at2759"/>
<sequence length="524" mass="59050">MEYFTKAKFIRLRSHHNRYLIAGSDGESVKQSKQGQIPQARWAVELVQDKRNTVRLRSCYEKYLTASDEPFLLGWTGKKALQTLQTDCSLSVQWEPIGEEFYVKLRAPLTGKFLRANAGTPPWRDTVTVDVPERKTTQDWVFWVVDILDDDAAIGDLELDTCSWPNNSKTLSHTNKAVSLYKSSFSFAQKLTRHNRSNSSVEDQSNQSVSSGSSTSAFVLGAYKGGGMDLFQNAKTVRLRSHHDKYLIADDDGESVCQDRHGGSKYARWSVEYVKSVEGVDLVRFKSCFNKFLTATDDEFLLGVTGKKVKQTLPRRLDSSIEWEPTREGMQVRLKTRYGNFLRANGGLPPWRNSITHDVPSRSHTQDWVLWEIEVLEVYDDKVQKVEVQEEEEKEKSKFERCESEFDASSLRVSNSNAGPGEFSASAVKNEGRVIHYNVVDDHGNIVDEEDGECSFLFKGSGGVQELTQMLQEETGLTEVTLCSRSPLNGKLYPMRLALPPNHVKLHVFVVPSSSKAAADFGSS</sequence>
<dbReference type="Proteomes" id="UP000813463">
    <property type="component" value="Chromosome 1"/>
</dbReference>
<keyword evidence="1" id="KW-0175">Coiled coil</keyword>
<dbReference type="SUPFAM" id="SSF50405">
    <property type="entry name" value="Actin-crosslinking proteins"/>
    <property type="match status" value="2"/>
</dbReference>
<accession>A0A9R0IXG3</accession>
<dbReference type="GO" id="GO:0051015">
    <property type="term" value="F:actin filament binding"/>
    <property type="evidence" value="ECO:0000318"/>
    <property type="project" value="GO_Central"/>
</dbReference>
<dbReference type="AlphaFoldDB" id="A0A9R0IXG3"/>
<name>A0A9R0IXG3_SPIOL</name>
<dbReference type="CDD" id="cd23340">
    <property type="entry name" value="beta-trefoil_FSCN_ACP-like"/>
    <property type="match status" value="2"/>
</dbReference>
<organism evidence="3 4">
    <name type="scientific">Spinacia oleracea</name>
    <name type="common">Spinach</name>
    <dbReference type="NCBI Taxonomy" id="3562"/>
    <lineage>
        <taxon>Eukaryota</taxon>
        <taxon>Viridiplantae</taxon>
        <taxon>Streptophyta</taxon>
        <taxon>Embryophyta</taxon>
        <taxon>Tracheophyta</taxon>
        <taxon>Spermatophyta</taxon>
        <taxon>Magnoliopsida</taxon>
        <taxon>eudicotyledons</taxon>
        <taxon>Gunneridae</taxon>
        <taxon>Pentapetalae</taxon>
        <taxon>Caryophyllales</taxon>
        <taxon>Chenopodiaceae</taxon>
        <taxon>Chenopodioideae</taxon>
        <taxon>Anserineae</taxon>
        <taxon>Spinacia</taxon>
    </lineage>
</organism>
<dbReference type="PANTHER" id="PTHR31205">
    <property type="entry name" value="ACTIN CROSS-LINKING PROTEIN (DUF569)"/>
    <property type="match status" value="1"/>
</dbReference>
<keyword evidence="3" id="KW-1185">Reference proteome</keyword>
<dbReference type="KEGG" id="soe:110795357"/>
<dbReference type="InterPro" id="IPR007679">
    <property type="entry name" value="DUF569"/>
</dbReference>
<gene>
    <name evidence="4" type="primary">LOC110795357</name>
</gene>
<dbReference type="FunFam" id="2.80.10.50:FF:000067">
    <property type="entry name" value="BnaC05g19630D protein"/>
    <property type="match status" value="1"/>
</dbReference>
<feature type="domain" description="DUF569" evidence="2">
    <location>
        <begin position="1"/>
        <end position="143"/>
    </location>
</feature>
<dbReference type="GeneID" id="110795357"/>
<reference evidence="3" key="1">
    <citation type="journal article" date="2021" name="Nat. Commun.">
        <title>Genomic analyses provide insights into spinach domestication and the genetic basis of agronomic traits.</title>
        <authorList>
            <person name="Cai X."/>
            <person name="Sun X."/>
            <person name="Xu C."/>
            <person name="Sun H."/>
            <person name="Wang X."/>
            <person name="Ge C."/>
            <person name="Zhang Z."/>
            <person name="Wang Q."/>
            <person name="Fei Z."/>
            <person name="Jiao C."/>
            <person name="Wang Q."/>
        </authorList>
    </citation>
    <scope>NUCLEOTIDE SEQUENCE [LARGE SCALE GENOMIC DNA]</scope>
    <source>
        <strain evidence="3">cv. Varoflay</strain>
    </source>
</reference>
<dbReference type="GO" id="GO:0009860">
    <property type="term" value="P:pollen tube growth"/>
    <property type="evidence" value="ECO:0000318"/>
    <property type="project" value="GO_Central"/>
</dbReference>
<dbReference type="RefSeq" id="XP_021856054.1">
    <property type="nucleotide sequence ID" value="XM_022000362.2"/>
</dbReference>
<evidence type="ECO:0000313" key="4">
    <source>
        <dbReference type="RefSeq" id="XP_021856054.1"/>
    </source>
</evidence>
<proteinExistence type="predicted"/>
<dbReference type="Pfam" id="PF04601">
    <property type="entry name" value="DUF569"/>
    <property type="match status" value="2"/>
</dbReference>